<name>U1SGF8_9BIFI</name>
<accession>U1SGF8</accession>
<evidence type="ECO:0000313" key="2">
    <source>
        <dbReference type="Proteomes" id="UP000016519"/>
    </source>
</evidence>
<dbReference type="Proteomes" id="UP000016519">
    <property type="component" value="Unassembled WGS sequence"/>
</dbReference>
<dbReference type="AlphaFoldDB" id="U1SGF8"/>
<proteinExistence type="predicted"/>
<reference evidence="1 2" key="1">
    <citation type="submission" date="2013-08" db="EMBL/GenBank/DDBJ databases">
        <authorList>
            <person name="Weinstock G."/>
            <person name="Sodergren E."/>
            <person name="Wylie T."/>
            <person name="Fulton L."/>
            <person name="Fulton R."/>
            <person name="Fronick C."/>
            <person name="O'Laughlin M."/>
            <person name="Godfrey J."/>
            <person name="Miner T."/>
            <person name="Herter B."/>
            <person name="Appelbaum E."/>
            <person name="Cordes M."/>
            <person name="Lek S."/>
            <person name="Wollam A."/>
            <person name="Pepin K.H."/>
            <person name="Palsikar V.B."/>
            <person name="Mitreva M."/>
            <person name="Wilson R.K."/>
        </authorList>
    </citation>
    <scope>NUCLEOTIDE SEQUENCE [LARGE SCALE GENOMIC DNA]</scope>
    <source>
        <strain evidence="1 2">F0580</strain>
    </source>
</reference>
<evidence type="ECO:0008006" key="3">
    <source>
        <dbReference type="Google" id="ProtNLM"/>
    </source>
</evidence>
<dbReference type="EMBL" id="AWSI01000041">
    <property type="protein sequence ID" value="ERH29742.1"/>
    <property type="molecule type" value="Genomic_DNA"/>
</dbReference>
<organism evidence="1 2">
    <name type="scientific">Alloscardovia omnicolens F0580</name>
    <dbReference type="NCBI Taxonomy" id="1321816"/>
    <lineage>
        <taxon>Bacteria</taxon>
        <taxon>Bacillati</taxon>
        <taxon>Actinomycetota</taxon>
        <taxon>Actinomycetes</taxon>
        <taxon>Bifidobacteriales</taxon>
        <taxon>Bifidobacteriaceae</taxon>
        <taxon>Alloscardovia</taxon>
    </lineage>
</organism>
<keyword evidence="2" id="KW-1185">Reference proteome</keyword>
<gene>
    <name evidence="1" type="ORF">HMPREF9244_01542</name>
</gene>
<comment type="caution">
    <text evidence="1">The sequence shown here is derived from an EMBL/GenBank/DDBJ whole genome shotgun (WGS) entry which is preliminary data.</text>
</comment>
<protein>
    <recommendedName>
        <fullName evidence="3">Phage head-tail adaptor</fullName>
    </recommendedName>
</protein>
<evidence type="ECO:0000313" key="1">
    <source>
        <dbReference type="EMBL" id="ERH29742.1"/>
    </source>
</evidence>
<dbReference type="HOGENOM" id="CLU_2128199_0_0_11"/>
<dbReference type="PATRIC" id="fig|1321816.3.peg.1360"/>
<sequence length="113" mass="12492">MGLPTWCNDTLMVSRPGVKQSRGVNVKDWEHPVTHMITGCSVQPQAESTDYSQPAQPTRVTCVAYVPSGADIQRGDKVTFEGADFRVETIPVGWRSPFGRASHMTVNLTEWEA</sequence>